<reference evidence="1" key="1">
    <citation type="journal article" date="2014" name="Int. J. Syst. Evol. Microbiol.">
        <title>Complete genome sequence of Corynebacterium casei LMG S-19264T (=DSM 44701T), isolated from a smear-ripened cheese.</title>
        <authorList>
            <consortium name="US DOE Joint Genome Institute (JGI-PGF)"/>
            <person name="Walter F."/>
            <person name="Albersmeier A."/>
            <person name="Kalinowski J."/>
            <person name="Ruckert C."/>
        </authorList>
    </citation>
    <scope>NUCLEOTIDE SEQUENCE</scope>
    <source>
        <strain evidence="1">CCM 7905</strain>
    </source>
</reference>
<gene>
    <name evidence="1" type="ORF">GCM10007304_24040</name>
</gene>
<dbReference type="RefSeq" id="WP_188544998.1">
    <property type="nucleotide sequence ID" value="NZ_BMCU01000002.1"/>
</dbReference>
<organism evidence="1 2">
    <name type="scientific">Rhodococcoides trifolii</name>
    <dbReference type="NCBI Taxonomy" id="908250"/>
    <lineage>
        <taxon>Bacteria</taxon>
        <taxon>Bacillati</taxon>
        <taxon>Actinomycetota</taxon>
        <taxon>Actinomycetes</taxon>
        <taxon>Mycobacteriales</taxon>
        <taxon>Nocardiaceae</taxon>
        <taxon>Rhodococcoides</taxon>
    </lineage>
</organism>
<name>A0A917D596_9NOCA</name>
<evidence type="ECO:0000313" key="1">
    <source>
        <dbReference type="EMBL" id="GGG09136.1"/>
    </source>
</evidence>
<dbReference type="EMBL" id="BMCU01000002">
    <property type="protein sequence ID" value="GGG09136.1"/>
    <property type="molecule type" value="Genomic_DNA"/>
</dbReference>
<dbReference type="InterPro" id="IPR036513">
    <property type="entry name" value="STAS_dom_sf"/>
</dbReference>
<protein>
    <recommendedName>
        <fullName evidence="3">STAS domain-containing protein</fullName>
    </recommendedName>
</protein>
<dbReference type="AlphaFoldDB" id="A0A917D596"/>
<dbReference type="Gene3D" id="3.30.750.24">
    <property type="entry name" value="STAS domain"/>
    <property type="match status" value="1"/>
</dbReference>
<reference evidence="1" key="2">
    <citation type="submission" date="2020-09" db="EMBL/GenBank/DDBJ databases">
        <authorList>
            <person name="Sun Q."/>
            <person name="Sedlacek I."/>
        </authorList>
    </citation>
    <scope>NUCLEOTIDE SEQUENCE</scope>
    <source>
        <strain evidence="1">CCM 7905</strain>
    </source>
</reference>
<evidence type="ECO:0000313" key="2">
    <source>
        <dbReference type="Proteomes" id="UP000654257"/>
    </source>
</evidence>
<dbReference type="Proteomes" id="UP000654257">
    <property type="component" value="Unassembled WGS sequence"/>
</dbReference>
<accession>A0A917D596</accession>
<keyword evidence="2" id="KW-1185">Reference proteome</keyword>
<sequence>MILTSLHDDSADTVTHAFTLDVDELDAGPVVIRLGGVVDRRTAEPLCQCVDEVLVSGRSLVLDLRAVDGVPEVLMPIVHATVLKVSRTRARVIVVGSAALAGRLEQRVPGVRCVTTTAEAFAAASGKIAPSTTVVEPRTTWIDTSEALQGRYL</sequence>
<evidence type="ECO:0008006" key="3">
    <source>
        <dbReference type="Google" id="ProtNLM"/>
    </source>
</evidence>
<proteinExistence type="predicted"/>
<comment type="caution">
    <text evidence="1">The sequence shown here is derived from an EMBL/GenBank/DDBJ whole genome shotgun (WGS) entry which is preliminary data.</text>
</comment>